<dbReference type="SUPFAM" id="SSF81296">
    <property type="entry name" value="E set domains"/>
    <property type="match status" value="1"/>
</dbReference>
<dbReference type="InterPro" id="IPR000048">
    <property type="entry name" value="IQ_motif_EF-hand-BS"/>
</dbReference>
<comment type="subcellular location">
    <subcellularLocation>
        <location evidence="1">Nucleus</location>
    </subcellularLocation>
</comment>
<dbReference type="InterPro" id="IPR036770">
    <property type="entry name" value="Ankyrin_rpt-contain_sf"/>
</dbReference>
<dbReference type="InParanoid" id="M3ZIB3"/>
<feature type="region of interest" description="Disordered" evidence="9">
    <location>
        <begin position="241"/>
        <end position="454"/>
    </location>
</feature>
<dbReference type="GO" id="GO:0005634">
    <property type="term" value="C:nucleus"/>
    <property type="evidence" value="ECO:0007669"/>
    <property type="project" value="UniProtKB-SubCell"/>
</dbReference>
<dbReference type="PROSITE" id="PS50297">
    <property type="entry name" value="ANK_REP_REGION"/>
    <property type="match status" value="1"/>
</dbReference>
<feature type="compositionally biased region" description="Low complexity" evidence="9">
    <location>
        <begin position="787"/>
        <end position="803"/>
    </location>
</feature>
<keyword evidence="4" id="KW-0010">Activator</keyword>
<feature type="compositionally biased region" description="Low complexity" evidence="9">
    <location>
        <begin position="811"/>
        <end position="839"/>
    </location>
</feature>
<dbReference type="GO" id="GO:0007399">
    <property type="term" value="P:nervous system development"/>
    <property type="evidence" value="ECO:0007669"/>
    <property type="project" value="UniProtKB-ARBA"/>
</dbReference>
<dbReference type="Pfam" id="PF01833">
    <property type="entry name" value="TIG"/>
    <property type="match status" value="1"/>
</dbReference>
<evidence type="ECO:0000256" key="2">
    <source>
        <dbReference type="ARBA" id="ARBA00008267"/>
    </source>
</evidence>
<evidence type="ECO:0000313" key="12">
    <source>
        <dbReference type="Proteomes" id="UP000002852"/>
    </source>
</evidence>
<dbReference type="SUPFAM" id="SSF48403">
    <property type="entry name" value="Ankyrin repeat"/>
    <property type="match status" value="1"/>
</dbReference>
<dbReference type="GeneTree" id="ENSGT00940000160105"/>
<evidence type="ECO:0000256" key="7">
    <source>
        <dbReference type="ARBA" id="ARBA00029480"/>
    </source>
</evidence>
<keyword evidence="3 8" id="KW-0040">ANK repeat</keyword>
<evidence type="ECO:0000256" key="1">
    <source>
        <dbReference type="ARBA" id="ARBA00004123"/>
    </source>
</evidence>
<dbReference type="AlphaFoldDB" id="M3ZIB3"/>
<dbReference type="PANTHER" id="PTHR23335">
    <property type="entry name" value="CALMODULIN-BINDING TRANSCRIPTION ACTIVATOR CAMTA"/>
    <property type="match status" value="1"/>
</dbReference>
<evidence type="ECO:0000313" key="11">
    <source>
        <dbReference type="Ensembl" id="ENSXMAP00000001955.2"/>
    </source>
</evidence>
<dbReference type="GO" id="GO:0006357">
    <property type="term" value="P:regulation of transcription by RNA polymerase II"/>
    <property type="evidence" value="ECO:0007669"/>
    <property type="project" value="TreeGrafter"/>
</dbReference>
<dbReference type="PROSITE" id="PS51437">
    <property type="entry name" value="CG_1"/>
    <property type="match status" value="1"/>
</dbReference>
<evidence type="ECO:0000259" key="10">
    <source>
        <dbReference type="PROSITE" id="PS51437"/>
    </source>
</evidence>
<dbReference type="Proteomes" id="UP000002852">
    <property type="component" value="Unassembled WGS sequence"/>
</dbReference>
<dbReference type="PROSITE" id="PS50096">
    <property type="entry name" value="IQ"/>
    <property type="match status" value="2"/>
</dbReference>
<evidence type="ECO:0000256" key="3">
    <source>
        <dbReference type="ARBA" id="ARBA00023043"/>
    </source>
</evidence>
<reference evidence="11" key="4">
    <citation type="submission" date="2025-09" db="UniProtKB">
        <authorList>
            <consortium name="Ensembl"/>
        </authorList>
    </citation>
    <scope>IDENTIFICATION</scope>
    <source>
        <strain evidence="11">JP 163 A</strain>
    </source>
</reference>
<dbReference type="InterPro" id="IPR013783">
    <property type="entry name" value="Ig-like_fold"/>
</dbReference>
<feature type="compositionally biased region" description="Polar residues" evidence="9">
    <location>
        <begin position="847"/>
        <end position="877"/>
    </location>
</feature>
<dbReference type="PANTHER" id="PTHR23335:SF9">
    <property type="entry name" value="CALMODULIN-BINDING TRANSCRIPTION ACTIVATOR 2"/>
    <property type="match status" value="1"/>
</dbReference>
<feature type="domain" description="CG-1" evidence="10">
    <location>
        <begin position="29"/>
        <end position="154"/>
    </location>
</feature>
<name>M3ZIB3_XIPMA</name>
<feature type="compositionally biased region" description="Low complexity" evidence="9">
    <location>
        <begin position="405"/>
        <end position="449"/>
    </location>
</feature>
<proteinExistence type="inferred from homology"/>
<protein>
    <submittedName>
        <fullName evidence="11">Calmodulin binding transcription activator 2</fullName>
    </submittedName>
</protein>
<dbReference type="InterPro" id="IPR005559">
    <property type="entry name" value="CG-1_dom"/>
</dbReference>
<comment type="subunit">
    <text evidence="7">May interact with calmodulin.</text>
</comment>
<keyword evidence="12" id="KW-1185">Reference proteome</keyword>
<feature type="compositionally biased region" description="Pro residues" evidence="9">
    <location>
        <begin position="354"/>
        <end position="377"/>
    </location>
</feature>
<dbReference type="InterPro" id="IPR014756">
    <property type="entry name" value="Ig_E-set"/>
</dbReference>
<dbReference type="Gene3D" id="1.25.40.20">
    <property type="entry name" value="Ankyrin repeat-containing domain"/>
    <property type="match status" value="1"/>
</dbReference>
<evidence type="ECO:0000256" key="8">
    <source>
        <dbReference type="PROSITE-ProRule" id="PRU00023"/>
    </source>
</evidence>
<feature type="compositionally biased region" description="Low complexity" evidence="9">
    <location>
        <begin position="324"/>
        <end position="353"/>
    </location>
</feature>
<dbReference type="PROSITE" id="PS50088">
    <property type="entry name" value="ANK_REPEAT"/>
    <property type="match status" value="1"/>
</dbReference>
<reference evidence="12" key="2">
    <citation type="journal article" date="2013" name="Nat. Genet.">
        <title>The genome of the platyfish, Xiphophorus maculatus, provides insights into evolutionary adaptation and several complex traits.</title>
        <authorList>
            <person name="Schartl M."/>
            <person name="Walter R.B."/>
            <person name="Shen Y."/>
            <person name="Garcia T."/>
            <person name="Catchen J."/>
            <person name="Amores A."/>
            <person name="Braasch I."/>
            <person name="Chalopin D."/>
            <person name="Volff J.N."/>
            <person name="Lesch K.P."/>
            <person name="Bisazza A."/>
            <person name="Minx P."/>
            <person name="Hillier L."/>
            <person name="Wilson R.K."/>
            <person name="Fuerstenberg S."/>
            <person name="Boore J."/>
            <person name="Searle S."/>
            <person name="Postlethwait J.H."/>
            <person name="Warren W.C."/>
        </authorList>
    </citation>
    <scope>NUCLEOTIDE SEQUENCE [LARGE SCALE GENOMIC DNA]</scope>
    <source>
        <strain evidence="12">JP 163 A</strain>
    </source>
</reference>
<sequence>SQTADTAQPENKGQRKVFVPNKLLECLPRSACLPNERLRWNTNEEIASYLTSFDRHDEWLCCSLKTRPKNGSIILYNRKKVKYRKDGYCWKKRKDGKTTREDHMKLKVQGLECLYGCYVHSSIVPTFHRRCYWLLQNPDIVLVHYLNVPSPEDSGRCSPLLCTVSDRHDTLRWSRDDLLGQLKPMFHSIKCSMGSGEFSIEELVQHILDRQRTKPQPRTHACLCSTNQGVNIPHRCNSTKHRIISPKLPPSSSGPAASPPSSEPGESGRGGGGESKMPQLQPQSPASSSSPSSTSFGSLLLSPPLPPPPGKPPSPSPPSPTAPAPIQTTLSLTLLPSPVIGGLLLTPSSSHQSPTPPAASPPSPHSFPPPPPLPPAFDPDSFLNSPKQGETYGGPPPMCSPSIRTSSPLPHPSLSLSLSPTTSTPASSVSPPSSLSSLSTSPSSSTSPPLSGPPPLACPLPLSHLLRGAARPAALPGAGLLPRVVLPRGERPALGDWSKRFWFRSQLLFSLQGGVKVLITGPWSEPSGRYSCVFDQSAVPASLIQTGVLRCYCPAHEAGLVCLQVLESGGSVSSSVLFEYRARNASSLPSSQLDWLSLDDNQFRMSILERLEQMERRMAEMASVTPVTGLCPSQCSQWFERRIVGVCERMMRGACWGGRGESLHHPAGHRGMTLLHLAAAQGYTHLIHTLIHWSSDSLDLEQEVDPLNVDHFSCTPLMWACALGHQRAAELLYSWNGLALGIPDSLGRLPLAVARSRGHTRLATTLEELHTQRAQAATRDRPPPSPLSTSLDTGLSSSSSLPSPSDPSSPSPSSAYSSGPAPMDTSPSSPSSLSSSSLPVSPPSPSFTQSTVPSEEPNRTVSTGNPGNGASSPIPSQSADLCAQQVDMATLAEQIIEATPERIKQEDFPLGAESPLRERRDNPAIQDTWLATYLETVDSQSPPSALALQRLRPPSSAAWAEFLNASANGKMERDFALLTLTDGEQRELYEAARIIQNAFRRYKGRRLKEQQDMAAAVIQRCYRKYKQLTWIALKYALYKKMTQAAILIQSKFRSYYEQKRFQQSRRAAVLIQQYYRSYKEYERLKQAHRIDATVEAAVTGSFLTKKQDQAARKIMRFLRRCRHRIKELKQSRELERRGLTT</sequence>
<dbReference type="InterPro" id="IPR002110">
    <property type="entry name" value="Ankyrin_rpt"/>
</dbReference>
<dbReference type="CDD" id="cd23767">
    <property type="entry name" value="IQCD"/>
    <property type="match status" value="2"/>
</dbReference>
<comment type="similarity">
    <text evidence="2">Belongs to the CAMTA family.</text>
</comment>
<organism evidence="11 12">
    <name type="scientific">Xiphophorus maculatus</name>
    <name type="common">Southern platyfish</name>
    <name type="synonym">Platypoecilus maculatus</name>
    <dbReference type="NCBI Taxonomy" id="8083"/>
    <lineage>
        <taxon>Eukaryota</taxon>
        <taxon>Metazoa</taxon>
        <taxon>Chordata</taxon>
        <taxon>Craniata</taxon>
        <taxon>Vertebrata</taxon>
        <taxon>Euteleostomi</taxon>
        <taxon>Actinopterygii</taxon>
        <taxon>Neopterygii</taxon>
        <taxon>Teleostei</taxon>
        <taxon>Neoteleostei</taxon>
        <taxon>Acanthomorphata</taxon>
        <taxon>Ovalentaria</taxon>
        <taxon>Atherinomorphae</taxon>
        <taxon>Cyprinodontiformes</taxon>
        <taxon>Poeciliidae</taxon>
        <taxon>Poeciliinae</taxon>
        <taxon>Xiphophorus</taxon>
    </lineage>
</organism>
<dbReference type="FunFam" id="1.20.5.190:FF:000038">
    <property type="entry name" value="calmodulin-binding transcription activator 1 isoform X2"/>
    <property type="match status" value="1"/>
</dbReference>
<feature type="region of interest" description="Disordered" evidence="9">
    <location>
        <begin position="771"/>
        <end position="877"/>
    </location>
</feature>
<feature type="compositionally biased region" description="Low complexity" evidence="9">
    <location>
        <begin position="278"/>
        <end position="302"/>
    </location>
</feature>
<dbReference type="Pfam" id="PF03859">
    <property type="entry name" value="CG-1"/>
    <property type="match status" value="1"/>
</dbReference>
<dbReference type="eggNOG" id="KOG0520">
    <property type="taxonomic scope" value="Eukaryota"/>
</dbReference>
<dbReference type="InterPro" id="IPR002909">
    <property type="entry name" value="IPT_dom"/>
</dbReference>
<dbReference type="SMART" id="SM00015">
    <property type="entry name" value="IQ"/>
    <property type="match status" value="4"/>
</dbReference>
<dbReference type="Ensembl" id="ENSXMAT00000001960.2">
    <property type="protein sequence ID" value="ENSXMAP00000001955.2"/>
    <property type="gene ID" value="ENSXMAG00000001955.2"/>
</dbReference>
<evidence type="ECO:0000256" key="6">
    <source>
        <dbReference type="ARBA" id="ARBA00023242"/>
    </source>
</evidence>
<evidence type="ECO:0000256" key="9">
    <source>
        <dbReference type="SAM" id="MobiDB-lite"/>
    </source>
</evidence>
<reference evidence="11" key="3">
    <citation type="submission" date="2025-08" db="UniProtKB">
        <authorList>
            <consortium name="Ensembl"/>
        </authorList>
    </citation>
    <scope>IDENTIFICATION</scope>
    <source>
        <strain evidence="11">JP 163 A</strain>
    </source>
</reference>
<feature type="compositionally biased region" description="Pro residues" evidence="9">
    <location>
        <begin position="303"/>
        <end position="323"/>
    </location>
</feature>
<dbReference type="GO" id="GO:0003690">
    <property type="term" value="F:double-stranded DNA binding"/>
    <property type="evidence" value="ECO:0007669"/>
    <property type="project" value="TreeGrafter"/>
</dbReference>
<dbReference type="HOGENOM" id="CLU_003170_1_0_1"/>
<reference evidence="12" key="1">
    <citation type="submission" date="2012-01" db="EMBL/GenBank/DDBJ databases">
        <authorList>
            <person name="Walter R."/>
            <person name="Schartl M."/>
            <person name="Warren W."/>
        </authorList>
    </citation>
    <scope>NUCLEOTIDE SEQUENCE [LARGE SCALE GENOMIC DNA]</scope>
    <source>
        <strain evidence="12">JP 163 A</strain>
    </source>
</reference>
<dbReference type="Gene3D" id="1.20.5.190">
    <property type="match status" value="2"/>
</dbReference>
<dbReference type="SMART" id="SM01076">
    <property type="entry name" value="CG-1"/>
    <property type="match status" value="1"/>
</dbReference>
<keyword evidence="5" id="KW-0804">Transcription</keyword>
<dbReference type="OMA" id="ANPHTMD"/>
<keyword evidence="6" id="KW-0539">Nucleus</keyword>
<dbReference type="Gene3D" id="2.60.40.10">
    <property type="entry name" value="Immunoglobulins"/>
    <property type="match status" value="1"/>
</dbReference>
<evidence type="ECO:0000256" key="5">
    <source>
        <dbReference type="ARBA" id="ARBA00023163"/>
    </source>
</evidence>
<dbReference type="GO" id="GO:0003712">
    <property type="term" value="F:transcription coregulator activity"/>
    <property type="evidence" value="ECO:0007669"/>
    <property type="project" value="TreeGrafter"/>
</dbReference>
<evidence type="ECO:0000256" key="4">
    <source>
        <dbReference type="ARBA" id="ARBA00023159"/>
    </source>
</evidence>
<accession>M3ZIB3</accession>
<feature type="repeat" description="ANK" evidence="8">
    <location>
        <begin position="670"/>
        <end position="696"/>
    </location>
</feature>